<sequence length="130" mass="14986">MKHTELTAGEGADLLLKAEAARQEHAALQAYLQRGRAFKDLSDEDLRERWVETCQEWARKGLYDRPVAHDDADAELKLRGLPAPYDRVQDEMNALRAEADARLKLATPEEHRRMGEQLVTRYADQRDQEN</sequence>
<dbReference type="Proteomes" id="UP001157440">
    <property type="component" value="Unassembled WGS sequence"/>
</dbReference>
<evidence type="ECO:0000256" key="1">
    <source>
        <dbReference type="SAM" id="MobiDB-lite"/>
    </source>
</evidence>
<dbReference type="AlphaFoldDB" id="A0AA37TGA2"/>
<reference evidence="3" key="1">
    <citation type="journal article" date="2019" name="Int. J. Syst. Evol. Microbiol.">
        <title>The Global Catalogue of Microorganisms (GCM) 10K type strain sequencing project: providing services to taxonomists for standard genome sequencing and annotation.</title>
        <authorList>
            <consortium name="The Broad Institute Genomics Platform"/>
            <consortium name="The Broad Institute Genome Sequencing Center for Infectious Disease"/>
            <person name="Wu L."/>
            <person name="Ma J."/>
        </authorList>
    </citation>
    <scope>NUCLEOTIDE SEQUENCE [LARGE SCALE GENOMIC DNA]</scope>
    <source>
        <strain evidence="3">NBRC 103632</strain>
    </source>
</reference>
<feature type="compositionally biased region" description="Basic and acidic residues" evidence="1">
    <location>
        <begin position="106"/>
        <end position="115"/>
    </location>
</feature>
<proteinExistence type="predicted"/>
<organism evidence="2 3">
    <name type="scientific">Methylobacterium tardum</name>
    <dbReference type="NCBI Taxonomy" id="374432"/>
    <lineage>
        <taxon>Bacteria</taxon>
        <taxon>Pseudomonadati</taxon>
        <taxon>Pseudomonadota</taxon>
        <taxon>Alphaproteobacteria</taxon>
        <taxon>Hyphomicrobiales</taxon>
        <taxon>Methylobacteriaceae</taxon>
        <taxon>Methylobacterium</taxon>
    </lineage>
</organism>
<name>A0AA37TGA2_9HYPH</name>
<accession>A0AA37TGA2</accession>
<dbReference type="RefSeq" id="WP_238199375.1">
    <property type="nucleotide sequence ID" value="NZ_BPQZ01000036.1"/>
</dbReference>
<gene>
    <name evidence="2" type="ORF">GCM10007890_55210</name>
</gene>
<evidence type="ECO:0000313" key="2">
    <source>
        <dbReference type="EMBL" id="GLS73506.1"/>
    </source>
</evidence>
<protein>
    <submittedName>
        <fullName evidence="2">Uncharacterized protein</fullName>
    </submittedName>
</protein>
<feature type="region of interest" description="Disordered" evidence="1">
    <location>
        <begin position="106"/>
        <end position="130"/>
    </location>
</feature>
<comment type="caution">
    <text evidence="2">The sequence shown here is derived from an EMBL/GenBank/DDBJ whole genome shotgun (WGS) entry which is preliminary data.</text>
</comment>
<dbReference type="EMBL" id="BSPL01000027">
    <property type="protein sequence ID" value="GLS73506.1"/>
    <property type="molecule type" value="Genomic_DNA"/>
</dbReference>
<keyword evidence="3" id="KW-1185">Reference proteome</keyword>
<evidence type="ECO:0000313" key="3">
    <source>
        <dbReference type="Proteomes" id="UP001157440"/>
    </source>
</evidence>